<proteinExistence type="predicted"/>
<dbReference type="Proteomes" id="UP000581688">
    <property type="component" value="Unassembled WGS sequence"/>
</dbReference>
<feature type="non-terminal residue" evidence="1">
    <location>
        <position position="32"/>
    </location>
</feature>
<reference evidence="1 2" key="1">
    <citation type="submission" date="2020-08" db="EMBL/GenBank/DDBJ databases">
        <title>Genomic Encyclopedia of Type Strains, Phase IV (KMG-IV): sequencing the most valuable type-strain genomes for metagenomic binning, comparative biology and taxonomic classification.</title>
        <authorList>
            <person name="Goeker M."/>
        </authorList>
    </citation>
    <scope>NUCLEOTIDE SEQUENCE [LARGE SCALE GENOMIC DNA]</scope>
    <source>
        <strain evidence="1 2">DSM 19612</strain>
    </source>
</reference>
<evidence type="ECO:0000313" key="1">
    <source>
        <dbReference type="EMBL" id="MBB6455360.1"/>
    </source>
</evidence>
<comment type="caution">
    <text evidence="1">The sequence shown here is derived from an EMBL/GenBank/DDBJ whole genome shotgun (WGS) entry which is preliminary data.</text>
</comment>
<name>A0A841QAB8_9BACI</name>
<keyword evidence="2" id="KW-1185">Reference proteome</keyword>
<sequence length="32" mass="3646">MNCNPVYGQFKKSAYTAIKWPRNSSGVILFKP</sequence>
<dbReference type="EMBL" id="JACHGH010000020">
    <property type="protein sequence ID" value="MBB6455360.1"/>
    <property type="molecule type" value="Genomic_DNA"/>
</dbReference>
<accession>A0A841QAB8</accession>
<dbReference type="AlphaFoldDB" id="A0A841QAB8"/>
<gene>
    <name evidence="1" type="ORF">HNQ94_003860</name>
</gene>
<evidence type="ECO:0000313" key="2">
    <source>
        <dbReference type="Proteomes" id="UP000581688"/>
    </source>
</evidence>
<protein>
    <submittedName>
        <fullName evidence="1">Uncharacterized protein</fullName>
    </submittedName>
</protein>
<organism evidence="1 2">
    <name type="scientific">Salirhabdus euzebyi</name>
    <dbReference type="NCBI Taxonomy" id="394506"/>
    <lineage>
        <taxon>Bacteria</taxon>
        <taxon>Bacillati</taxon>
        <taxon>Bacillota</taxon>
        <taxon>Bacilli</taxon>
        <taxon>Bacillales</taxon>
        <taxon>Bacillaceae</taxon>
        <taxon>Salirhabdus</taxon>
    </lineage>
</organism>